<evidence type="ECO:0000313" key="2">
    <source>
        <dbReference type="EMBL" id="GAA0173121.1"/>
    </source>
</evidence>
<evidence type="ECO:0000313" key="3">
    <source>
        <dbReference type="Proteomes" id="UP001454036"/>
    </source>
</evidence>
<dbReference type="InterPro" id="IPR053151">
    <property type="entry name" value="RNase_H-like"/>
</dbReference>
<sequence>MGQARAGAAQAKLNVDASFKEGSTSLGGVLRNHDGSLIFDVGFTGQAITPLDVEIDALLRVLQWFSQWGYNTMKVEIDSQLLVNMVKEQIAHWHIHHKVMQIATLMFSFGSTLIHVLREKNMAADLTVEIGREENRQFIWDGNSVHRRLHQLLYFEQEDLPYIR</sequence>
<name>A0AAV3RD36_LITER</name>
<dbReference type="GO" id="GO:0004523">
    <property type="term" value="F:RNA-DNA hybrid ribonuclease activity"/>
    <property type="evidence" value="ECO:0007669"/>
    <property type="project" value="InterPro"/>
</dbReference>
<evidence type="ECO:0000259" key="1">
    <source>
        <dbReference type="Pfam" id="PF13456"/>
    </source>
</evidence>
<dbReference type="SUPFAM" id="SSF53098">
    <property type="entry name" value="Ribonuclease H-like"/>
    <property type="match status" value="1"/>
</dbReference>
<dbReference type="Proteomes" id="UP001454036">
    <property type="component" value="Unassembled WGS sequence"/>
</dbReference>
<protein>
    <recommendedName>
        <fullName evidence="1">RNase H type-1 domain-containing protein</fullName>
    </recommendedName>
</protein>
<gene>
    <name evidence="2" type="ORF">LIER_26801</name>
</gene>
<organism evidence="2 3">
    <name type="scientific">Lithospermum erythrorhizon</name>
    <name type="common">Purple gromwell</name>
    <name type="synonym">Lithospermum officinale var. erythrorhizon</name>
    <dbReference type="NCBI Taxonomy" id="34254"/>
    <lineage>
        <taxon>Eukaryota</taxon>
        <taxon>Viridiplantae</taxon>
        <taxon>Streptophyta</taxon>
        <taxon>Embryophyta</taxon>
        <taxon>Tracheophyta</taxon>
        <taxon>Spermatophyta</taxon>
        <taxon>Magnoliopsida</taxon>
        <taxon>eudicotyledons</taxon>
        <taxon>Gunneridae</taxon>
        <taxon>Pentapetalae</taxon>
        <taxon>asterids</taxon>
        <taxon>lamiids</taxon>
        <taxon>Boraginales</taxon>
        <taxon>Boraginaceae</taxon>
        <taxon>Boraginoideae</taxon>
        <taxon>Lithospermeae</taxon>
        <taxon>Lithospermum</taxon>
    </lineage>
</organism>
<proteinExistence type="predicted"/>
<dbReference type="PANTHER" id="PTHR47723">
    <property type="entry name" value="OS05G0353850 PROTEIN"/>
    <property type="match status" value="1"/>
</dbReference>
<dbReference type="CDD" id="cd06222">
    <property type="entry name" value="RNase_H_like"/>
    <property type="match status" value="1"/>
</dbReference>
<accession>A0AAV3RD36</accession>
<dbReference type="PANTHER" id="PTHR47723:SF19">
    <property type="entry name" value="POLYNUCLEOTIDYL TRANSFERASE, RIBONUCLEASE H-LIKE SUPERFAMILY PROTEIN"/>
    <property type="match status" value="1"/>
</dbReference>
<dbReference type="EMBL" id="BAABME010008450">
    <property type="protein sequence ID" value="GAA0173121.1"/>
    <property type="molecule type" value="Genomic_DNA"/>
</dbReference>
<keyword evidence="3" id="KW-1185">Reference proteome</keyword>
<dbReference type="Pfam" id="PF13456">
    <property type="entry name" value="RVT_3"/>
    <property type="match status" value="1"/>
</dbReference>
<dbReference type="Gene3D" id="3.30.420.10">
    <property type="entry name" value="Ribonuclease H-like superfamily/Ribonuclease H"/>
    <property type="match status" value="1"/>
</dbReference>
<dbReference type="InterPro" id="IPR012337">
    <property type="entry name" value="RNaseH-like_sf"/>
</dbReference>
<feature type="domain" description="RNase H type-1" evidence="1">
    <location>
        <begin position="14"/>
        <end position="128"/>
    </location>
</feature>
<dbReference type="InterPro" id="IPR044730">
    <property type="entry name" value="RNase_H-like_dom_plant"/>
</dbReference>
<comment type="caution">
    <text evidence="2">The sequence shown here is derived from an EMBL/GenBank/DDBJ whole genome shotgun (WGS) entry which is preliminary data.</text>
</comment>
<reference evidence="2 3" key="1">
    <citation type="submission" date="2024-01" db="EMBL/GenBank/DDBJ databases">
        <title>The complete chloroplast genome sequence of Lithospermum erythrorhizon: insights into the phylogenetic relationship among Boraginaceae species and the maternal lineages of purple gromwells.</title>
        <authorList>
            <person name="Okada T."/>
            <person name="Watanabe K."/>
        </authorList>
    </citation>
    <scope>NUCLEOTIDE SEQUENCE [LARGE SCALE GENOMIC DNA]</scope>
</reference>
<dbReference type="GO" id="GO:0003676">
    <property type="term" value="F:nucleic acid binding"/>
    <property type="evidence" value="ECO:0007669"/>
    <property type="project" value="InterPro"/>
</dbReference>
<dbReference type="AlphaFoldDB" id="A0AAV3RD36"/>
<dbReference type="InterPro" id="IPR036397">
    <property type="entry name" value="RNaseH_sf"/>
</dbReference>
<dbReference type="InterPro" id="IPR002156">
    <property type="entry name" value="RNaseH_domain"/>
</dbReference>